<proteinExistence type="predicted"/>
<protein>
    <submittedName>
        <fullName evidence="1">Uncharacterized protein</fullName>
    </submittedName>
</protein>
<evidence type="ECO:0000313" key="2">
    <source>
        <dbReference type="Proteomes" id="UP001059123"/>
    </source>
</evidence>
<evidence type="ECO:0000313" key="1">
    <source>
        <dbReference type="EMBL" id="UVD41767.1"/>
    </source>
</evidence>
<dbReference type="EMBL" id="OP079918">
    <property type="protein sequence ID" value="UVD41767.1"/>
    <property type="molecule type" value="Genomic_DNA"/>
</dbReference>
<name>A0A976SVB0_9CAUD</name>
<organism evidence="1 2">
    <name type="scientific">Klebsiella phage KPN7</name>
    <dbReference type="NCBI Taxonomy" id="2972462"/>
    <lineage>
        <taxon>Viruses</taxon>
        <taxon>Duplodnaviria</taxon>
        <taxon>Heunggongvirae</taxon>
        <taxon>Uroviricota</taxon>
        <taxon>Caudoviricetes</taxon>
        <taxon>Autographivirales</taxon>
        <taxon>Autosignataviridae</taxon>
        <taxon>Molineuxvirinae</taxon>
        <taxon>Gansuvirus</taxon>
        <taxon>Gansuvirus KPN7</taxon>
    </lineage>
</organism>
<keyword evidence="2" id="KW-1185">Reference proteome</keyword>
<gene>
    <name evidence="1" type="ORF">KPN7_33</name>
</gene>
<dbReference type="Proteomes" id="UP001059123">
    <property type="component" value="Segment"/>
</dbReference>
<accession>A0A976SVB0</accession>
<reference evidence="1" key="1">
    <citation type="submission" date="2022-07" db="EMBL/GenBank/DDBJ databases">
        <title>Isolation and characterisation of Klebsiella pneumoniae phages.</title>
        <authorList>
            <person name="Kabwe M."/>
            <person name="Ku H."/>
            <person name="Tucci J."/>
        </authorList>
    </citation>
    <scope>NUCLEOTIDE SEQUENCE</scope>
</reference>
<sequence>MCRTGTIPVSGRSQTGIALTIVVVSWGCSMSNKVSLRHIEGNEMAQSHITSQAMLFAELTRKVAKENSLTQAQVIDEVHVEPSKGIYMGTKVTRTRRRS</sequence>